<feature type="domain" description="Fatty acid hydroxylase" evidence="15">
    <location>
        <begin position="61"/>
        <end position="198"/>
    </location>
</feature>
<feature type="transmembrane region" description="Helical" evidence="14">
    <location>
        <begin position="54"/>
        <end position="74"/>
    </location>
</feature>
<evidence type="ECO:0000256" key="14">
    <source>
        <dbReference type="SAM" id="Phobius"/>
    </source>
</evidence>
<evidence type="ECO:0000256" key="5">
    <source>
        <dbReference type="ARBA" id="ARBA00022723"/>
    </source>
</evidence>
<reference evidence="16 17" key="1">
    <citation type="journal article" date="2015" name="Appl. Microbiol. Biotechnol.">
        <title>The consequence of an additional NADH dehydrogenase paralog on the growth of Gluconobacter oxydans DSM3504.</title>
        <authorList>
            <person name="Kostner D."/>
            <person name="Luchterhand B."/>
            <person name="Junker A."/>
            <person name="Volland S."/>
            <person name="Daniel R."/>
            <person name="Buchs J."/>
            <person name="Liebl W."/>
            <person name="Ehrenreich A."/>
        </authorList>
    </citation>
    <scope>NUCLEOTIDE SEQUENCE [LARGE SCALE GENOMIC DNA]</scope>
    <source>
        <strain evidence="16">DSM 3504</strain>
    </source>
</reference>
<keyword evidence="4 14" id="KW-0812">Transmembrane</keyword>
<protein>
    <submittedName>
        <fullName evidence="16">Putative fatty acid hydroxylase</fullName>
    </submittedName>
</protein>
<feature type="transmembrane region" description="Helical" evidence="14">
    <location>
        <begin position="20"/>
        <end position="48"/>
    </location>
</feature>
<comment type="subcellular location">
    <subcellularLocation>
        <location evidence="2">Endoplasmic reticulum membrane</location>
        <topology evidence="2">Multi-pass membrane protein</topology>
    </subcellularLocation>
</comment>
<sequence>MMVRTFRAHPTRVRLFRNKWLELTTLTPFPLFFSVWFPIDILAIATAFRSDSGWEMVTGFLTGLLAWILFEYVAHRHIFHLKLSSAMGRHFIFLIHGNHHADPKDPLRSIMPLTVSLPLGFLIWLACRHSGLPGHNSGFAGFVTGYTVYDTVHWACHQTNSRRRLPRILRKHHLLHHHAPVHGNYATTVPLLDRIFRTHIRPR</sequence>
<evidence type="ECO:0000313" key="16">
    <source>
        <dbReference type="EMBL" id="AHK71131.1"/>
    </source>
</evidence>
<keyword evidence="7" id="KW-0276">Fatty acid metabolism</keyword>
<proteinExistence type="predicted"/>
<keyword evidence="13" id="KW-0275">Fatty acid biosynthesis</keyword>
<dbReference type="KEGG" id="goy:GLS_c12340"/>
<evidence type="ECO:0000256" key="1">
    <source>
        <dbReference type="ARBA" id="ARBA00001947"/>
    </source>
</evidence>
<keyword evidence="11" id="KW-0443">Lipid metabolism</keyword>
<dbReference type="GO" id="GO:0016020">
    <property type="term" value="C:membrane"/>
    <property type="evidence" value="ECO:0007669"/>
    <property type="project" value="InterPro"/>
</dbReference>
<evidence type="ECO:0000313" key="17">
    <source>
        <dbReference type="Proteomes" id="UP000031656"/>
    </source>
</evidence>
<evidence type="ECO:0000256" key="6">
    <source>
        <dbReference type="ARBA" id="ARBA00022824"/>
    </source>
</evidence>
<dbReference type="GO" id="GO:0006633">
    <property type="term" value="P:fatty acid biosynthetic process"/>
    <property type="evidence" value="ECO:0007669"/>
    <property type="project" value="UniProtKB-KW"/>
</dbReference>
<dbReference type="AlphaFoldDB" id="A0A067Z294"/>
<evidence type="ECO:0000256" key="8">
    <source>
        <dbReference type="ARBA" id="ARBA00022833"/>
    </source>
</evidence>
<keyword evidence="5" id="KW-0479">Metal-binding</keyword>
<dbReference type="Pfam" id="PF04116">
    <property type="entry name" value="FA_hydroxylase"/>
    <property type="match status" value="1"/>
</dbReference>
<dbReference type="EMBL" id="CP004373">
    <property type="protein sequence ID" value="AHK71131.1"/>
    <property type="molecule type" value="Genomic_DNA"/>
</dbReference>
<gene>
    <name evidence="16" type="ORF">GLS_c12340</name>
</gene>
<dbReference type="HOGENOM" id="CLU_034756_1_1_5"/>
<accession>A0A067Z294</accession>
<keyword evidence="3" id="KW-0444">Lipid biosynthesis</keyword>
<evidence type="ECO:0000259" key="15">
    <source>
        <dbReference type="Pfam" id="PF04116"/>
    </source>
</evidence>
<dbReference type="InterPro" id="IPR006694">
    <property type="entry name" value="Fatty_acid_hydroxylase"/>
</dbReference>
<organism evidence="16 17">
    <name type="scientific">Gluconobacter oxydans DSM 3504</name>
    <dbReference type="NCBI Taxonomy" id="1288313"/>
    <lineage>
        <taxon>Bacteria</taxon>
        <taxon>Pseudomonadati</taxon>
        <taxon>Pseudomonadota</taxon>
        <taxon>Alphaproteobacteria</taxon>
        <taxon>Acetobacterales</taxon>
        <taxon>Acetobacteraceae</taxon>
        <taxon>Gluconobacter</taxon>
    </lineage>
</organism>
<name>A0A067Z294_GLUOY</name>
<keyword evidence="12 14" id="KW-0472">Membrane</keyword>
<evidence type="ECO:0000256" key="7">
    <source>
        <dbReference type="ARBA" id="ARBA00022832"/>
    </source>
</evidence>
<keyword evidence="6" id="KW-0256">Endoplasmic reticulum</keyword>
<evidence type="ECO:0000256" key="9">
    <source>
        <dbReference type="ARBA" id="ARBA00022989"/>
    </source>
</evidence>
<keyword evidence="10" id="KW-0560">Oxidoreductase</keyword>
<evidence type="ECO:0000256" key="10">
    <source>
        <dbReference type="ARBA" id="ARBA00023002"/>
    </source>
</evidence>
<evidence type="ECO:0000256" key="3">
    <source>
        <dbReference type="ARBA" id="ARBA00022516"/>
    </source>
</evidence>
<keyword evidence="8" id="KW-0862">Zinc</keyword>
<evidence type="ECO:0000256" key="13">
    <source>
        <dbReference type="ARBA" id="ARBA00023160"/>
    </source>
</evidence>
<evidence type="ECO:0000256" key="2">
    <source>
        <dbReference type="ARBA" id="ARBA00004477"/>
    </source>
</evidence>
<dbReference type="GO" id="GO:0005506">
    <property type="term" value="F:iron ion binding"/>
    <property type="evidence" value="ECO:0007669"/>
    <property type="project" value="InterPro"/>
</dbReference>
<dbReference type="PANTHER" id="PTHR12863:SF1">
    <property type="entry name" value="FATTY ACID 2-HYDROXYLASE"/>
    <property type="match status" value="1"/>
</dbReference>
<dbReference type="InterPro" id="IPR014430">
    <property type="entry name" value="Scs7"/>
</dbReference>
<dbReference type="Proteomes" id="UP000031656">
    <property type="component" value="Chromosome"/>
</dbReference>
<dbReference type="PANTHER" id="PTHR12863">
    <property type="entry name" value="FATTY ACID HYDROXYLASE"/>
    <property type="match status" value="1"/>
</dbReference>
<dbReference type="GO" id="GO:0080132">
    <property type="term" value="F:fatty acid 2-hydroxylase activity"/>
    <property type="evidence" value="ECO:0007669"/>
    <property type="project" value="InterPro"/>
</dbReference>
<evidence type="ECO:0000256" key="12">
    <source>
        <dbReference type="ARBA" id="ARBA00023136"/>
    </source>
</evidence>
<comment type="cofactor">
    <cofactor evidence="1">
        <name>Zn(2+)</name>
        <dbReference type="ChEBI" id="CHEBI:29105"/>
    </cofactor>
</comment>
<keyword evidence="9 14" id="KW-1133">Transmembrane helix</keyword>
<evidence type="ECO:0000256" key="11">
    <source>
        <dbReference type="ARBA" id="ARBA00023098"/>
    </source>
</evidence>
<evidence type="ECO:0000256" key="4">
    <source>
        <dbReference type="ARBA" id="ARBA00022692"/>
    </source>
</evidence>